<comment type="caution">
    <text evidence="2">The sequence shown here is derived from an EMBL/GenBank/DDBJ whole genome shotgun (WGS) entry which is preliminary data.</text>
</comment>
<dbReference type="Pfam" id="PF13001">
    <property type="entry name" value="ECM29_N"/>
    <property type="match status" value="1"/>
</dbReference>
<dbReference type="AlphaFoldDB" id="W7TC44"/>
<proteinExistence type="predicted"/>
<sequence length="149" mass="16319">MASPSGPTRDDLDKLLFRLVMAEDSRIEGLIRLHLPMLMDLMSTTSDEGIRNKVVECCSHLLKRLRADNKLQVPCDVLLEKARSPVNGAFTKNFALVFLEIGCPRLPAEAKNALGWALLVGLAAEGTADEAKPFGRHQVALRDPRQGAS</sequence>
<gene>
    <name evidence="2" type="ORF">Naga_100319g1</name>
</gene>
<reference evidence="2 3" key="1">
    <citation type="journal article" date="2014" name="Mol. Plant">
        <title>Chromosome Scale Genome Assembly and Transcriptome Profiling of Nannochloropsis gaditana in Nitrogen Depletion.</title>
        <authorList>
            <person name="Corteggiani Carpinelli E."/>
            <person name="Telatin A."/>
            <person name="Vitulo N."/>
            <person name="Forcato C."/>
            <person name="D'Angelo M."/>
            <person name="Schiavon R."/>
            <person name="Vezzi A."/>
            <person name="Giacometti G.M."/>
            <person name="Morosinotto T."/>
            <person name="Valle G."/>
        </authorList>
    </citation>
    <scope>NUCLEOTIDE SEQUENCE [LARGE SCALE GENOMIC DNA]</scope>
    <source>
        <strain evidence="2 3">B-31</strain>
    </source>
</reference>
<dbReference type="InterPro" id="IPR024372">
    <property type="entry name" value="Ecm29_N"/>
</dbReference>
<organism evidence="2 3">
    <name type="scientific">Nannochloropsis gaditana</name>
    <dbReference type="NCBI Taxonomy" id="72520"/>
    <lineage>
        <taxon>Eukaryota</taxon>
        <taxon>Sar</taxon>
        <taxon>Stramenopiles</taxon>
        <taxon>Ochrophyta</taxon>
        <taxon>Eustigmatophyceae</taxon>
        <taxon>Eustigmatales</taxon>
        <taxon>Monodopsidaceae</taxon>
        <taxon>Nannochloropsis</taxon>
    </lineage>
</organism>
<dbReference type="EMBL" id="AZIL01002629">
    <property type="protein sequence ID" value="EWM21143.1"/>
    <property type="molecule type" value="Genomic_DNA"/>
</dbReference>
<protein>
    <submittedName>
        <fullName evidence="2">Heat domain-containing protein</fullName>
    </submittedName>
</protein>
<dbReference type="Proteomes" id="UP000019335">
    <property type="component" value="Unassembled WGS sequence"/>
</dbReference>
<name>W7TC44_9STRA</name>
<feature type="domain" description="Proteasome component Ecm29 N-terminal" evidence="1">
    <location>
        <begin position="12"/>
        <end position="128"/>
    </location>
</feature>
<accession>W7TC44</accession>
<dbReference type="GO" id="GO:0043248">
    <property type="term" value="P:proteasome assembly"/>
    <property type="evidence" value="ECO:0007669"/>
    <property type="project" value="InterPro"/>
</dbReference>
<dbReference type="OrthoDB" id="16066at2759"/>
<dbReference type="GO" id="GO:0060090">
    <property type="term" value="F:molecular adaptor activity"/>
    <property type="evidence" value="ECO:0007669"/>
    <property type="project" value="InterPro"/>
</dbReference>
<evidence type="ECO:0000313" key="3">
    <source>
        <dbReference type="Proteomes" id="UP000019335"/>
    </source>
</evidence>
<keyword evidence="3" id="KW-1185">Reference proteome</keyword>
<evidence type="ECO:0000259" key="1">
    <source>
        <dbReference type="Pfam" id="PF13001"/>
    </source>
</evidence>
<evidence type="ECO:0000313" key="2">
    <source>
        <dbReference type="EMBL" id="EWM21143.1"/>
    </source>
</evidence>